<name>A3IKI0_9CHRO</name>
<keyword evidence="2" id="KW-1185">Reference proteome</keyword>
<reference evidence="1 2" key="1">
    <citation type="submission" date="2007-03" db="EMBL/GenBank/DDBJ databases">
        <authorList>
            <person name="Stal L."/>
            <person name="Ferriera S."/>
            <person name="Johnson J."/>
            <person name="Kravitz S."/>
            <person name="Beeson K."/>
            <person name="Sutton G."/>
            <person name="Rogers Y.-H."/>
            <person name="Friedman R."/>
            <person name="Frazier M."/>
            <person name="Venter J.C."/>
        </authorList>
    </citation>
    <scope>NUCLEOTIDE SEQUENCE [LARGE SCALE GENOMIC DNA]</scope>
    <source>
        <strain evidence="1 2">CCY0110</strain>
    </source>
</reference>
<dbReference type="EMBL" id="AAXW01000003">
    <property type="protein sequence ID" value="EAZ93169.1"/>
    <property type="molecule type" value="Genomic_DNA"/>
</dbReference>
<organism evidence="1 2">
    <name type="scientific">Crocosphaera chwakensis CCY0110</name>
    <dbReference type="NCBI Taxonomy" id="391612"/>
    <lineage>
        <taxon>Bacteria</taxon>
        <taxon>Bacillati</taxon>
        <taxon>Cyanobacteriota</taxon>
        <taxon>Cyanophyceae</taxon>
        <taxon>Oscillatoriophycideae</taxon>
        <taxon>Chroococcales</taxon>
        <taxon>Aphanothecaceae</taxon>
        <taxon>Crocosphaera</taxon>
        <taxon>Crocosphaera chwakensis</taxon>
    </lineage>
</organism>
<evidence type="ECO:0000313" key="2">
    <source>
        <dbReference type="Proteomes" id="UP000003781"/>
    </source>
</evidence>
<dbReference type="eggNOG" id="ENOG50318FE">
    <property type="taxonomic scope" value="Bacteria"/>
</dbReference>
<dbReference type="OrthoDB" id="512629at2"/>
<dbReference type="RefSeq" id="WP_008273839.1">
    <property type="nucleotide sequence ID" value="NZ_AAXW01000003.1"/>
</dbReference>
<gene>
    <name evidence="1" type="ORF">CY0110_03834</name>
</gene>
<dbReference type="AlphaFoldDB" id="A3IKI0"/>
<evidence type="ECO:0000313" key="1">
    <source>
        <dbReference type="EMBL" id="EAZ93169.1"/>
    </source>
</evidence>
<dbReference type="Proteomes" id="UP000003781">
    <property type="component" value="Unassembled WGS sequence"/>
</dbReference>
<dbReference type="InterPro" id="IPR054652">
    <property type="entry name" value="T4P_EbsA-like"/>
</dbReference>
<protein>
    <submittedName>
        <fullName evidence="1">Uncharacterized protein</fullName>
    </submittedName>
</protein>
<proteinExistence type="predicted"/>
<dbReference type="NCBIfam" id="NF045587">
    <property type="entry name" value="T4P_biogen_EbsA"/>
    <property type="match status" value="1"/>
</dbReference>
<sequence length="128" mass="14684">MTSIEDIQPAPKGQIMIYQPYYHKDKHKVLPYAISLYAQGNLEGTRRIEGGKGIPFVASWFVSKLPSEITRCRMQFDGQAELSYEITILNAEFIDYLISALKIYQEGKIVDFPQGFYRKLLHCEESAS</sequence>
<comment type="caution">
    <text evidence="1">The sequence shown here is derived from an EMBL/GenBank/DDBJ whole genome shotgun (WGS) entry which is preliminary data.</text>
</comment>
<accession>A3IKI0</accession>